<gene>
    <name evidence="8" type="ORF">SAMN05444487_10865</name>
</gene>
<accession>A0A1H2XVP9</accession>
<dbReference type="RefSeq" id="WP_177167977.1">
    <property type="nucleotide sequence ID" value="NZ_FNNQ01000008.1"/>
</dbReference>
<dbReference type="InterPro" id="IPR036291">
    <property type="entry name" value="NAD(P)-bd_dom_sf"/>
</dbReference>
<dbReference type="SUPFAM" id="SSF75615">
    <property type="entry name" value="Siroheme synthase middle domains-like"/>
    <property type="match status" value="1"/>
</dbReference>
<dbReference type="PANTHER" id="PTHR35330">
    <property type="entry name" value="SIROHEME BIOSYNTHESIS PROTEIN MET8"/>
    <property type="match status" value="1"/>
</dbReference>
<keyword evidence="9" id="KW-1185">Reference proteome</keyword>
<evidence type="ECO:0000313" key="8">
    <source>
        <dbReference type="EMBL" id="SDW96815.1"/>
    </source>
</evidence>
<evidence type="ECO:0000259" key="7">
    <source>
        <dbReference type="Pfam" id="PF14824"/>
    </source>
</evidence>
<dbReference type="NCBIfam" id="TIGR01470">
    <property type="entry name" value="cysG_Nterm"/>
    <property type="match status" value="1"/>
</dbReference>
<dbReference type="STRING" id="1048340.SAMN05444487_10865"/>
<dbReference type="PANTHER" id="PTHR35330:SF1">
    <property type="entry name" value="SIROHEME BIOSYNTHESIS PROTEIN MET8"/>
    <property type="match status" value="1"/>
</dbReference>
<keyword evidence="5" id="KW-0627">Porphyrin biosynthesis</keyword>
<dbReference type="InterPro" id="IPR006367">
    <property type="entry name" value="Sirohaem_synthase_N"/>
</dbReference>
<dbReference type="AlphaFoldDB" id="A0A1H2XVP9"/>
<evidence type="ECO:0000256" key="6">
    <source>
        <dbReference type="ARBA" id="ARBA00047561"/>
    </source>
</evidence>
<dbReference type="Pfam" id="PF13241">
    <property type="entry name" value="NAD_binding_7"/>
    <property type="match status" value="1"/>
</dbReference>
<comment type="catalytic activity">
    <reaction evidence="6">
        <text>precorrin-2 + NAD(+) = sirohydrochlorin + NADH + 2 H(+)</text>
        <dbReference type="Rhea" id="RHEA:15613"/>
        <dbReference type="ChEBI" id="CHEBI:15378"/>
        <dbReference type="ChEBI" id="CHEBI:57540"/>
        <dbReference type="ChEBI" id="CHEBI:57945"/>
        <dbReference type="ChEBI" id="CHEBI:58351"/>
        <dbReference type="ChEBI" id="CHEBI:58827"/>
        <dbReference type="EC" id="1.3.1.76"/>
    </reaction>
</comment>
<dbReference type="EMBL" id="FNNQ01000008">
    <property type="protein sequence ID" value="SDW96815.1"/>
    <property type="molecule type" value="Genomic_DNA"/>
</dbReference>
<dbReference type="InterPro" id="IPR028281">
    <property type="entry name" value="Sirohaem_synthase_central"/>
</dbReference>
<name>A0A1H2XVP9_9BACL</name>
<evidence type="ECO:0000256" key="5">
    <source>
        <dbReference type="ARBA" id="ARBA00023244"/>
    </source>
</evidence>
<feature type="domain" description="Siroheme synthase central" evidence="7">
    <location>
        <begin position="118"/>
        <end position="145"/>
    </location>
</feature>
<evidence type="ECO:0000256" key="3">
    <source>
        <dbReference type="ARBA" id="ARBA00023002"/>
    </source>
</evidence>
<dbReference type="Gene3D" id="3.40.50.720">
    <property type="entry name" value="NAD(P)-binding Rossmann-like Domain"/>
    <property type="match status" value="1"/>
</dbReference>
<dbReference type="GO" id="GO:0019354">
    <property type="term" value="P:siroheme biosynthetic process"/>
    <property type="evidence" value="ECO:0007669"/>
    <property type="project" value="UniProtKB-UniPathway"/>
</dbReference>
<evidence type="ECO:0000256" key="1">
    <source>
        <dbReference type="ARBA" id="ARBA00005010"/>
    </source>
</evidence>
<dbReference type="GO" id="GO:0043115">
    <property type="term" value="F:precorrin-2 dehydrogenase activity"/>
    <property type="evidence" value="ECO:0007669"/>
    <property type="project" value="UniProtKB-EC"/>
</dbReference>
<evidence type="ECO:0000256" key="4">
    <source>
        <dbReference type="ARBA" id="ARBA00023027"/>
    </source>
</evidence>
<protein>
    <recommendedName>
        <fullName evidence="2">precorrin-2 dehydrogenase</fullName>
        <ecNumber evidence="2">1.3.1.76</ecNumber>
    </recommendedName>
</protein>
<comment type="pathway">
    <text evidence="1">Porphyrin-containing compound metabolism; siroheme biosynthesis; sirohydrochlorin from precorrin-2: step 1/1.</text>
</comment>
<organism evidence="8 9">
    <name type="scientific">Marininema mesophilum</name>
    <dbReference type="NCBI Taxonomy" id="1048340"/>
    <lineage>
        <taxon>Bacteria</taxon>
        <taxon>Bacillati</taxon>
        <taxon>Bacillota</taxon>
        <taxon>Bacilli</taxon>
        <taxon>Bacillales</taxon>
        <taxon>Thermoactinomycetaceae</taxon>
        <taxon>Marininema</taxon>
    </lineage>
</organism>
<evidence type="ECO:0000256" key="2">
    <source>
        <dbReference type="ARBA" id="ARBA00012400"/>
    </source>
</evidence>
<evidence type="ECO:0000313" key="9">
    <source>
        <dbReference type="Proteomes" id="UP000198534"/>
    </source>
</evidence>
<reference evidence="8 9" key="1">
    <citation type="submission" date="2016-10" db="EMBL/GenBank/DDBJ databases">
        <authorList>
            <person name="de Groot N.N."/>
        </authorList>
    </citation>
    <scope>NUCLEOTIDE SEQUENCE [LARGE SCALE GENOMIC DNA]</scope>
    <source>
        <strain evidence="8 9">DSM 45610</strain>
    </source>
</reference>
<dbReference type="InterPro" id="IPR042518">
    <property type="entry name" value="SirC_C"/>
</dbReference>
<dbReference type="Gene3D" id="1.10.8.610">
    <property type="entry name" value="SirC, precorrin-2 dehydrogenase, C-terminal helical domain-like"/>
    <property type="match status" value="1"/>
</dbReference>
<dbReference type="SUPFAM" id="SSF51735">
    <property type="entry name" value="NAD(P)-binding Rossmann-fold domains"/>
    <property type="match status" value="1"/>
</dbReference>
<proteinExistence type="predicted"/>
<dbReference type="InterPro" id="IPR028161">
    <property type="entry name" value="Met8-like"/>
</dbReference>
<dbReference type="EC" id="1.3.1.76" evidence="2"/>
<dbReference type="UniPathway" id="UPA00262">
    <property type="reaction ID" value="UER00222"/>
</dbReference>
<dbReference type="GO" id="GO:0004325">
    <property type="term" value="F:ferrochelatase activity"/>
    <property type="evidence" value="ECO:0007669"/>
    <property type="project" value="InterPro"/>
</dbReference>
<sequence>MAHIPLMVNLRGRLATVIGGGKIAARRVRTLCEAGAQVTIVAPEITPTLMERVNQGVLHWHRKPFEPGDLDKAWVIVAATDNKATNRAVAEAAGSHCLVNVVDDSSLGNFHVPVSLNRGKLTFAVSTGGASPILARRIREDLARQYDETWGEKVEQLYQLRERLKKSEIREQDRHQRLVDGVEEMFKKE</sequence>
<keyword evidence="4" id="KW-0520">NAD</keyword>
<keyword evidence="3" id="KW-0560">Oxidoreductase</keyword>
<dbReference type="Proteomes" id="UP000198534">
    <property type="component" value="Unassembled WGS sequence"/>
</dbReference>
<dbReference type="Pfam" id="PF14824">
    <property type="entry name" value="Sirohm_synth_M"/>
    <property type="match status" value="1"/>
</dbReference>